<evidence type="ECO:0000256" key="9">
    <source>
        <dbReference type="SAM" id="Phobius"/>
    </source>
</evidence>
<dbReference type="SMART" id="SM00220">
    <property type="entry name" value="S_TKc"/>
    <property type="match status" value="1"/>
</dbReference>
<keyword evidence="9" id="KW-1133">Transmembrane helix</keyword>
<keyword evidence="6" id="KW-0067">ATP-binding</keyword>
<dbReference type="Gene3D" id="3.30.10.20">
    <property type="match status" value="4"/>
</dbReference>
<comment type="catalytic activity">
    <reaction evidence="8">
        <text>L-seryl-[protein] + ATP = O-phospho-L-seryl-[protein] + ADP + H(+)</text>
        <dbReference type="Rhea" id="RHEA:17989"/>
        <dbReference type="Rhea" id="RHEA-COMP:9863"/>
        <dbReference type="Rhea" id="RHEA-COMP:11604"/>
        <dbReference type="ChEBI" id="CHEBI:15378"/>
        <dbReference type="ChEBI" id="CHEBI:29999"/>
        <dbReference type="ChEBI" id="CHEBI:30616"/>
        <dbReference type="ChEBI" id="CHEBI:83421"/>
        <dbReference type="ChEBI" id="CHEBI:456216"/>
        <dbReference type="EC" id="2.7.11.1"/>
    </reaction>
</comment>
<feature type="domain" description="PASTA" evidence="11">
    <location>
        <begin position="457"/>
        <end position="524"/>
    </location>
</feature>
<dbReference type="Gene3D" id="3.30.200.20">
    <property type="entry name" value="Phosphorylase Kinase, domain 1"/>
    <property type="match status" value="1"/>
</dbReference>
<sequence>MESTTGVEPGTIVDGRYRLGRLVASGGMAEVWEAFDERLDRTVAVKLINPESAAAQAFSLDAFEHEAKTVAAFSHPNVVAVFDSGRLGEAPYIVMEYVDGGSLRDRLSSGALPVGEAVSITRQILDGLQAAHAQGLVHRDIKPENILLKADGKADRVKIVDFGLAQGEDGTGPMMATPAYVAPEVLQGRKSTPASDVYSVAIVLYELLCGRTPYNATDFKTVVDNIEGDIPSPRGFQSDVPERLAQLTMVAASSDPDVRPVNAAEFSQRLAEATGATTQIMQTMAVPEQRSPARSVWRARSTLAAMTVIAVLAVAVVWWVGFGRYVSAPSMLDQSVSTVEEYAEGEGFTAKIADGEYSESVPKGDIIYQDPGVGDRVKDGGVITVVPSLGPERFTVPDVTGDEEQAAVDRLEDLGATVKVEKGFSDDVDEGKVVGTDPGRGESIRIDDTVTVTVSKGSSPYKVPDVVGKDVEDAEEELREEDLEVGEIGYAYSDSIDEGEVISTRPGSGAGVERGTAVDLVVSEGPEPVEVPDVEGETLDDAVEIMEDAGFEVKEVNLLTGGYVFKQSVEPGEMRPKGTEIWLWAR</sequence>
<comment type="caution">
    <text evidence="12">The sequence shown here is derived from an EMBL/GenBank/DDBJ whole genome shotgun (WGS) entry which is preliminary data.</text>
</comment>
<keyword evidence="2" id="KW-0723">Serine/threonine-protein kinase</keyword>
<dbReference type="EMBL" id="JBHSDK010000021">
    <property type="protein sequence ID" value="MFC4336768.1"/>
    <property type="molecule type" value="Genomic_DNA"/>
</dbReference>
<dbReference type="Proteomes" id="UP001595823">
    <property type="component" value="Unassembled WGS sequence"/>
</dbReference>
<evidence type="ECO:0000313" key="13">
    <source>
        <dbReference type="Proteomes" id="UP001595823"/>
    </source>
</evidence>
<protein>
    <recommendedName>
        <fullName evidence="1">non-specific serine/threonine protein kinase</fullName>
        <ecNumber evidence="1">2.7.11.1</ecNumber>
    </recommendedName>
</protein>
<evidence type="ECO:0000259" key="11">
    <source>
        <dbReference type="PROSITE" id="PS51178"/>
    </source>
</evidence>
<feature type="transmembrane region" description="Helical" evidence="9">
    <location>
        <begin position="303"/>
        <end position="322"/>
    </location>
</feature>
<evidence type="ECO:0000256" key="1">
    <source>
        <dbReference type="ARBA" id="ARBA00012513"/>
    </source>
</evidence>
<evidence type="ECO:0000256" key="7">
    <source>
        <dbReference type="ARBA" id="ARBA00047899"/>
    </source>
</evidence>
<dbReference type="PANTHER" id="PTHR43289">
    <property type="entry name" value="MITOGEN-ACTIVATED PROTEIN KINASE KINASE KINASE 20-RELATED"/>
    <property type="match status" value="1"/>
</dbReference>
<dbReference type="InterPro" id="IPR000719">
    <property type="entry name" value="Prot_kinase_dom"/>
</dbReference>
<keyword evidence="3" id="KW-0808">Transferase</keyword>
<dbReference type="SMART" id="SM00740">
    <property type="entry name" value="PASTA"/>
    <property type="match status" value="4"/>
</dbReference>
<evidence type="ECO:0000256" key="5">
    <source>
        <dbReference type="ARBA" id="ARBA00022777"/>
    </source>
</evidence>
<evidence type="ECO:0000313" key="12">
    <source>
        <dbReference type="EMBL" id="MFC4336768.1"/>
    </source>
</evidence>
<keyword evidence="4" id="KW-0547">Nucleotide-binding</keyword>
<keyword evidence="5" id="KW-0418">Kinase</keyword>
<dbReference type="RefSeq" id="WP_380623006.1">
    <property type="nucleotide sequence ID" value="NZ_JBHSDK010000021.1"/>
</dbReference>
<dbReference type="PROSITE" id="PS51178">
    <property type="entry name" value="PASTA"/>
    <property type="match status" value="4"/>
</dbReference>
<evidence type="ECO:0000256" key="8">
    <source>
        <dbReference type="ARBA" id="ARBA00048679"/>
    </source>
</evidence>
<dbReference type="Pfam" id="PF00069">
    <property type="entry name" value="Pkinase"/>
    <property type="match status" value="1"/>
</dbReference>
<evidence type="ECO:0000256" key="4">
    <source>
        <dbReference type="ARBA" id="ARBA00022741"/>
    </source>
</evidence>
<feature type="domain" description="PASTA" evidence="11">
    <location>
        <begin position="525"/>
        <end position="586"/>
    </location>
</feature>
<comment type="catalytic activity">
    <reaction evidence="7">
        <text>L-threonyl-[protein] + ATP = O-phospho-L-threonyl-[protein] + ADP + H(+)</text>
        <dbReference type="Rhea" id="RHEA:46608"/>
        <dbReference type="Rhea" id="RHEA-COMP:11060"/>
        <dbReference type="Rhea" id="RHEA-COMP:11605"/>
        <dbReference type="ChEBI" id="CHEBI:15378"/>
        <dbReference type="ChEBI" id="CHEBI:30013"/>
        <dbReference type="ChEBI" id="CHEBI:30616"/>
        <dbReference type="ChEBI" id="CHEBI:61977"/>
        <dbReference type="ChEBI" id="CHEBI:456216"/>
        <dbReference type="EC" id="2.7.11.1"/>
    </reaction>
</comment>
<feature type="domain" description="Protein kinase" evidence="10">
    <location>
        <begin position="17"/>
        <end position="271"/>
    </location>
</feature>
<dbReference type="CDD" id="cd14014">
    <property type="entry name" value="STKc_PknB_like"/>
    <property type="match status" value="1"/>
</dbReference>
<evidence type="ECO:0000256" key="3">
    <source>
        <dbReference type="ARBA" id="ARBA00022679"/>
    </source>
</evidence>
<evidence type="ECO:0000259" key="10">
    <source>
        <dbReference type="PROSITE" id="PS50011"/>
    </source>
</evidence>
<dbReference type="InterPro" id="IPR005543">
    <property type="entry name" value="PASTA_dom"/>
</dbReference>
<dbReference type="CDD" id="cd06577">
    <property type="entry name" value="PASTA_pknB"/>
    <property type="match status" value="4"/>
</dbReference>
<evidence type="ECO:0000256" key="2">
    <source>
        <dbReference type="ARBA" id="ARBA00022527"/>
    </source>
</evidence>
<accession>A0ABV8U299</accession>
<reference evidence="13" key="1">
    <citation type="journal article" date="2019" name="Int. J. Syst. Evol. Microbiol.">
        <title>The Global Catalogue of Microorganisms (GCM) 10K type strain sequencing project: providing services to taxonomists for standard genome sequencing and annotation.</title>
        <authorList>
            <consortium name="The Broad Institute Genomics Platform"/>
            <consortium name="The Broad Institute Genome Sequencing Center for Infectious Disease"/>
            <person name="Wu L."/>
            <person name="Ma J."/>
        </authorList>
    </citation>
    <scope>NUCLEOTIDE SEQUENCE [LARGE SCALE GENOMIC DNA]</scope>
    <source>
        <strain evidence="13">IBRC-M 10908</strain>
    </source>
</reference>
<dbReference type="SUPFAM" id="SSF56112">
    <property type="entry name" value="Protein kinase-like (PK-like)"/>
    <property type="match status" value="1"/>
</dbReference>
<feature type="domain" description="PASTA" evidence="11">
    <location>
        <begin position="390"/>
        <end position="456"/>
    </location>
</feature>
<keyword evidence="9" id="KW-0472">Membrane</keyword>
<dbReference type="Gene3D" id="1.10.510.10">
    <property type="entry name" value="Transferase(Phosphotransferase) domain 1"/>
    <property type="match status" value="1"/>
</dbReference>
<dbReference type="EC" id="2.7.11.1" evidence="1"/>
<dbReference type="PANTHER" id="PTHR43289:SF34">
    <property type="entry name" value="SERINE_THREONINE-PROTEIN KINASE YBDM-RELATED"/>
    <property type="match status" value="1"/>
</dbReference>
<dbReference type="Pfam" id="PF03793">
    <property type="entry name" value="PASTA"/>
    <property type="match status" value="4"/>
</dbReference>
<dbReference type="PROSITE" id="PS50011">
    <property type="entry name" value="PROTEIN_KINASE_DOM"/>
    <property type="match status" value="1"/>
</dbReference>
<proteinExistence type="predicted"/>
<dbReference type="SUPFAM" id="SSF54184">
    <property type="entry name" value="Penicillin-binding protein 2x (pbp-2x), c-terminal domain"/>
    <property type="match status" value="2"/>
</dbReference>
<dbReference type="PROSITE" id="PS00108">
    <property type="entry name" value="PROTEIN_KINASE_ST"/>
    <property type="match status" value="1"/>
</dbReference>
<gene>
    <name evidence="12" type="ORF">ACFPET_16325</name>
</gene>
<keyword evidence="9" id="KW-0812">Transmembrane</keyword>
<dbReference type="InterPro" id="IPR008271">
    <property type="entry name" value="Ser/Thr_kinase_AS"/>
</dbReference>
<feature type="domain" description="PASTA" evidence="11">
    <location>
        <begin position="322"/>
        <end position="389"/>
    </location>
</feature>
<organism evidence="12 13">
    <name type="scientific">Salininema proteolyticum</name>
    <dbReference type="NCBI Taxonomy" id="1607685"/>
    <lineage>
        <taxon>Bacteria</taxon>
        <taxon>Bacillati</taxon>
        <taxon>Actinomycetota</taxon>
        <taxon>Actinomycetes</taxon>
        <taxon>Glycomycetales</taxon>
        <taxon>Glycomycetaceae</taxon>
        <taxon>Salininema</taxon>
    </lineage>
</organism>
<dbReference type="InterPro" id="IPR011009">
    <property type="entry name" value="Kinase-like_dom_sf"/>
</dbReference>
<evidence type="ECO:0000256" key="6">
    <source>
        <dbReference type="ARBA" id="ARBA00022840"/>
    </source>
</evidence>
<keyword evidence="13" id="KW-1185">Reference proteome</keyword>
<name>A0ABV8U299_9ACTN</name>